<reference evidence="3" key="1">
    <citation type="journal article" date="2019" name="Int. J. Syst. Evol. Microbiol.">
        <title>The Global Catalogue of Microorganisms (GCM) 10K type strain sequencing project: providing services to taxonomists for standard genome sequencing and annotation.</title>
        <authorList>
            <consortium name="The Broad Institute Genomics Platform"/>
            <consortium name="The Broad Institute Genome Sequencing Center for Infectious Disease"/>
            <person name="Wu L."/>
            <person name="Ma J."/>
        </authorList>
    </citation>
    <scope>NUCLEOTIDE SEQUENCE [LARGE SCALE GENOMIC DNA]</scope>
    <source>
        <strain evidence="3">KCTC 52368</strain>
    </source>
</reference>
<keyword evidence="3" id="KW-1185">Reference proteome</keyword>
<evidence type="ECO:0000256" key="1">
    <source>
        <dbReference type="SAM" id="MobiDB-lite"/>
    </source>
</evidence>
<sequence>MGKKIDVQKLLDSAVLDNVDTGQETRELKAQRNTKLSGSVENDGKKGSPALTKGKGYTANTFSGKANATSLSKLSAGERKKIEAFMALMESDNYPDRKEQFIFRLSKACFLDYEKLTSAFNYKMGEKASRNDIMRKVLEHFHTQYIPQLLKTLERI</sequence>
<organism evidence="2 3">
    <name type="scientific">Croceitalea marina</name>
    <dbReference type="NCBI Taxonomy" id="1775166"/>
    <lineage>
        <taxon>Bacteria</taxon>
        <taxon>Pseudomonadati</taxon>
        <taxon>Bacteroidota</taxon>
        <taxon>Flavobacteriia</taxon>
        <taxon>Flavobacteriales</taxon>
        <taxon>Flavobacteriaceae</taxon>
        <taxon>Croceitalea</taxon>
    </lineage>
</organism>
<dbReference type="Proteomes" id="UP001597526">
    <property type="component" value="Unassembled WGS sequence"/>
</dbReference>
<dbReference type="RefSeq" id="WP_377765821.1">
    <property type="nucleotide sequence ID" value="NZ_JBHULB010000007.1"/>
</dbReference>
<evidence type="ECO:0008006" key="4">
    <source>
        <dbReference type="Google" id="ProtNLM"/>
    </source>
</evidence>
<name>A0ABW5MSL2_9FLAO</name>
<feature type="compositionally biased region" description="Polar residues" evidence="1">
    <location>
        <begin position="31"/>
        <end position="40"/>
    </location>
</feature>
<dbReference type="EMBL" id="JBHULB010000007">
    <property type="protein sequence ID" value="MFD2586112.1"/>
    <property type="molecule type" value="Genomic_DNA"/>
</dbReference>
<comment type="caution">
    <text evidence="2">The sequence shown here is derived from an EMBL/GenBank/DDBJ whole genome shotgun (WGS) entry which is preliminary data.</text>
</comment>
<protein>
    <recommendedName>
        <fullName evidence="4">DUF3408 domain-containing protein</fullName>
    </recommendedName>
</protein>
<proteinExistence type="predicted"/>
<gene>
    <name evidence="2" type="ORF">ACFSQJ_04175</name>
</gene>
<evidence type="ECO:0000313" key="3">
    <source>
        <dbReference type="Proteomes" id="UP001597526"/>
    </source>
</evidence>
<accession>A0ABW5MSL2</accession>
<feature type="region of interest" description="Disordered" evidence="1">
    <location>
        <begin position="25"/>
        <end position="54"/>
    </location>
</feature>
<evidence type="ECO:0000313" key="2">
    <source>
        <dbReference type="EMBL" id="MFD2586112.1"/>
    </source>
</evidence>